<sequence>MLAVCLGGLTAVSMQVRCIDAAREAARLAARGDTASAARTAERIAPAGARIEIRRDGTFYLARVTAQSRLLPTIAISADAVSAAEPDGG</sequence>
<dbReference type="Proteomes" id="UP000466554">
    <property type="component" value="Chromosome"/>
</dbReference>
<evidence type="ECO:0008006" key="3">
    <source>
        <dbReference type="Google" id="ProtNLM"/>
    </source>
</evidence>
<name>A0A7I7U2F7_MYCPF</name>
<evidence type="ECO:0000313" key="2">
    <source>
        <dbReference type="Proteomes" id="UP000466554"/>
    </source>
</evidence>
<protein>
    <recommendedName>
        <fullName evidence="3">Pilus biosynthesis protein TadE</fullName>
    </recommendedName>
</protein>
<dbReference type="InterPro" id="IPR049790">
    <property type="entry name" value="Rv3655c/TadE"/>
</dbReference>
<evidence type="ECO:0000313" key="1">
    <source>
        <dbReference type="EMBL" id="BBY75071.1"/>
    </source>
</evidence>
<gene>
    <name evidence="1" type="ORF">MPRF_19700</name>
</gene>
<proteinExistence type="predicted"/>
<dbReference type="NCBIfam" id="NF041390">
    <property type="entry name" value="TadE_Rv3655c"/>
    <property type="match status" value="1"/>
</dbReference>
<dbReference type="AlphaFoldDB" id="A0A7I7U2F7"/>
<dbReference type="EMBL" id="AP022598">
    <property type="protein sequence ID" value="BBY75071.1"/>
    <property type="molecule type" value="Genomic_DNA"/>
</dbReference>
<organism evidence="1 2">
    <name type="scientific">Mycolicibacterium parafortuitum</name>
    <name type="common">Mycobacterium parafortuitum</name>
    <dbReference type="NCBI Taxonomy" id="39692"/>
    <lineage>
        <taxon>Bacteria</taxon>
        <taxon>Bacillati</taxon>
        <taxon>Actinomycetota</taxon>
        <taxon>Actinomycetes</taxon>
        <taxon>Mycobacteriales</taxon>
        <taxon>Mycobacteriaceae</taxon>
        <taxon>Mycolicibacterium</taxon>
    </lineage>
</organism>
<accession>A0A7I7U2F7</accession>
<reference evidence="1 2" key="1">
    <citation type="journal article" date="2019" name="Emerg. Microbes Infect.">
        <title>Comprehensive subspecies identification of 175 nontuberculous mycobacteria species based on 7547 genomic profiles.</title>
        <authorList>
            <person name="Matsumoto Y."/>
            <person name="Kinjo T."/>
            <person name="Motooka D."/>
            <person name="Nabeya D."/>
            <person name="Jung N."/>
            <person name="Uechi K."/>
            <person name="Horii T."/>
            <person name="Iida T."/>
            <person name="Fujita J."/>
            <person name="Nakamura S."/>
        </authorList>
    </citation>
    <scope>NUCLEOTIDE SEQUENCE [LARGE SCALE GENOMIC DNA]</scope>
    <source>
        <strain evidence="1 2">JCM 6367</strain>
    </source>
</reference>